<gene>
    <name evidence="1" type="ORF">O181_116258</name>
</gene>
<sequence>MDEVILLYWYWRYRRRRRRAPRKHWGRPFITQREAQGAYSNLVCEMRDNDVEKFINFHRMTPQQFDYLLEKVRPRIQKQNVSRDSITPEVRLSLTLRYLASGDSMVSLHYLYRVGKATISHIIPETCNALWDVLHMEVLPLPSPEQWKRIAEDFENRWNFPNCRDGRYRYRYFEISILADRYIGFLVLIF</sequence>
<dbReference type="AlphaFoldDB" id="A0A9Q3PWC7"/>
<dbReference type="EMBL" id="AVOT02098619">
    <property type="protein sequence ID" value="MBW0576543.1"/>
    <property type="molecule type" value="Genomic_DNA"/>
</dbReference>
<organism evidence="1 2">
    <name type="scientific">Austropuccinia psidii MF-1</name>
    <dbReference type="NCBI Taxonomy" id="1389203"/>
    <lineage>
        <taxon>Eukaryota</taxon>
        <taxon>Fungi</taxon>
        <taxon>Dikarya</taxon>
        <taxon>Basidiomycota</taxon>
        <taxon>Pucciniomycotina</taxon>
        <taxon>Pucciniomycetes</taxon>
        <taxon>Pucciniales</taxon>
        <taxon>Sphaerophragmiaceae</taxon>
        <taxon>Austropuccinia</taxon>
    </lineage>
</organism>
<proteinExistence type="predicted"/>
<dbReference type="Proteomes" id="UP000765509">
    <property type="component" value="Unassembled WGS sequence"/>
</dbReference>
<name>A0A9Q3PWC7_9BASI</name>
<reference evidence="1" key="1">
    <citation type="submission" date="2021-03" db="EMBL/GenBank/DDBJ databases">
        <title>Draft genome sequence of rust myrtle Austropuccinia psidii MF-1, a brazilian biotype.</title>
        <authorList>
            <person name="Quecine M.C."/>
            <person name="Pachon D.M.R."/>
            <person name="Bonatelli M.L."/>
            <person name="Correr F.H."/>
            <person name="Franceschini L.M."/>
            <person name="Leite T.F."/>
            <person name="Margarido G.R.A."/>
            <person name="Almeida C.A."/>
            <person name="Ferrarezi J.A."/>
            <person name="Labate C.A."/>
        </authorList>
    </citation>
    <scope>NUCLEOTIDE SEQUENCE</scope>
    <source>
        <strain evidence="1">MF-1</strain>
    </source>
</reference>
<protein>
    <submittedName>
        <fullName evidence="1">Uncharacterized protein</fullName>
    </submittedName>
</protein>
<comment type="caution">
    <text evidence="1">The sequence shown here is derived from an EMBL/GenBank/DDBJ whole genome shotgun (WGS) entry which is preliminary data.</text>
</comment>
<evidence type="ECO:0000313" key="1">
    <source>
        <dbReference type="EMBL" id="MBW0576543.1"/>
    </source>
</evidence>
<dbReference type="OrthoDB" id="2407416at2759"/>
<accession>A0A9Q3PWC7</accession>
<keyword evidence="2" id="KW-1185">Reference proteome</keyword>
<evidence type="ECO:0000313" key="2">
    <source>
        <dbReference type="Proteomes" id="UP000765509"/>
    </source>
</evidence>